<dbReference type="InterPro" id="IPR035892">
    <property type="entry name" value="C2_domain_sf"/>
</dbReference>
<reference evidence="3 4" key="1">
    <citation type="submission" date="2017-03" db="EMBL/GenBank/DDBJ databases">
        <title>Genomes of endolithic fungi from Antarctica.</title>
        <authorList>
            <person name="Coleine C."/>
            <person name="Masonjones S."/>
            <person name="Stajich J.E."/>
        </authorList>
    </citation>
    <scope>NUCLEOTIDE SEQUENCE [LARGE SCALE GENOMIC DNA]</scope>
    <source>
        <strain evidence="3 4">CCFEE 5187</strain>
    </source>
</reference>
<dbReference type="SMART" id="SM00239">
    <property type="entry name" value="C2"/>
    <property type="match status" value="1"/>
</dbReference>
<proteinExistence type="predicted"/>
<feature type="compositionally biased region" description="Polar residues" evidence="1">
    <location>
        <begin position="9"/>
        <end position="31"/>
    </location>
</feature>
<feature type="compositionally biased region" description="Basic and acidic residues" evidence="1">
    <location>
        <begin position="49"/>
        <end position="59"/>
    </location>
</feature>
<protein>
    <recommendedName>
        <fullName evidence="2">C2 domain-containing protein</fullName>
    </recommendedName>
</protein>
<feature type="region of interest" description="Disordered" evidence="1">
    <location>
        <begin position="497"/>
        <end position="602"/>
    </location>
</feature>
<dbReference type="AlphaFoldDB" id="A0A4U0XW86"/>
<gene>
    <name evidence="3" type="ORF">B0A49_00906</name>
</gene>
<evidence type="ECO:0000259" key="2">
    <source>
        <dbReference type="PROSITE" id="PS50004"/>
    </source>
</evidence>
<dbReference type="OrthoDB" id="73919at2759"/>
<feature type="compositionally biased region" description="Low complexity" evidence="1">
    <location>
        <begin position="32"/>
        <end position="46"/>
    </location>
</feature>
<dbReference type="STRING" id="331657.A0A4U0XW86"/>
<feature type="domain" description="C2" evidence="2">
    <location>
        <begin position="60"/>
        <end position="191"/>
    </location>
</feature>
<dbReference type="EMBL" id="NAJN01000083">
    <property type="protein sequence ID" value="TKA79813.1"/>
    <property type="molecule type" value="Genomic_DNA"/>
</dbReference>
<evidence type="ECO:0000313" key="4">
    <source>
        <dbReference type="Proteomes" id="UP000308768"/>
    </source>
</evidence>
<feature type="compositionally biased region" description="Acidic residues" evidence="1">
    <location>
        <begin position="532"/>
        <end position="542"/>
    </location>
</feature>
<name>A0A4U0XW86_9PEZI</name>
<dbReference type="Pfam" id="PF00168">
    <property type="entry name" value="C2"/>
    <property type="match status" value="1"/>
</dbReference>
<dbReference type="PANTHER" id="PTHR47800:SF5">
    <property type="entry name" value="FER-1-LIKE PROTEIN 6"/>
    <property type="match status" value="1"/>
</dbReference>
<dbReference type="PANTHER" id="PTHR47800">
    <property type="entry name" value="C2 DOMAIN-CONTAINING PROTEIN"/>
    <property type="match status" value="1"/>
</dbReference>
<dbReference type="GO" id="GO:0010628">
    <property type="term" value="P:positive regulation of gene expression"/>
    <property type="evidence" value="ECO:0007669"/>
    <property type="project" value="TreeGrafter"/>
</dbReference>
<feature type="region of interest" description="Disordered" evidence="1">
    <location>
        <begin position="419"/>
        <end position="453"/>
    </location>
</feature>
<evidence type="ECO:0000256" key="1">
    <source>
        <dbReference type="SAM" id="MobiDB-lite"/>
    </source>
</evidence>
<feature type="compositionally biased region" description="Basic and acidic residues" evidence="1">
    <location>
        <begin position="420"/>
        <end position="436"/>
    </location>
</feature>
<feature type="region of interest" description="Disordered" evidence="1">
    <location>
        <begin position="1"/>
        <end position="74"/>
    </location>
</feature>
<accession>A0A4U0XW86</accession>
<dbReference type="PROSITE" id="PS50004">
    <property type="entry name" value="C2"/>
    <property type="match status" value="1"/>
</dbReference>
<evidence type="ECO:0000313" key="3">
    <source>
        <dbReference type="EMBL" id="TKA79813.1"/>
    </source>
</evidence>
<feature type="compositionally biased region" description="Basic and acidic residues" evidence="1">
    <location>
        <begin position="558"/>
        <end position="578"/>
    </location>
</feature>
<dbReference type="SUPFAM" id="SSF49562">
    <property type="entry name" value="C2 domain (Calcium/lipid-binding domain, CaLB)"/>
    <property type="match status" value="1"/>
</dbReference>
<dbReference type="Gene3D" id="2.60.40.150">
    <property type="entry name" value="C2 domain"/>
    <property type="match status" value="1"/>
</dbReference>
<dbReference type="InterPro" id="IPR000008">
    <property type="entry name" value="C2_dom"/>
</dbReference>
<keyword evidence="4" id="KW-1185">Reference proteome</keyword>
<comment type="caution">
    <text evidence="3">The sequence shown here is derived from an EMBL/GenBank/DDBJ whole genome shotgun (WGS) entry which is preliminary data.</text>
</comment>
<dbReference type="Proteomes" id="UP000308768">
    <property type="component" value="Unassembled WGS sequence"/>
</dbReference>
<sequence length="602" mass="67850">MAAARGGQDQKTSHVSEQIAQDDSLAAQSGVSEKAQSKAASKSTEQSQDEPRDKQKGQEKQPAGGFDSTPLPKAPPGYTVKITFHKATNLPMADLNSLSSDPYVLAQLNTGLQTRHKEDPALRMRTPTIRKNTNPEWNWEWVVANIPGSGFKLKARVYDEDPADHDDRLGNVHIAVNQIDEHWPGIKNQSYKVKKRMGSKRAYAIRAFATCFSKEKHMSGDLYISVEMLGRTEDQTGGRAYTVGPCWSTRHFSPLLGRITGRKAPGDDNKDEAKKTETYNFQANQFQLKGPVPAELYHRYVEFKPFVKSMFTSKGVRGWVLGKALHHQHTRVYNFDRKTEWDHFEHPSKDMTNKFLDLVHYDRGGRIFTYVLTLDSLLRFTETGKEFGIDMLSNHTMHSDVSIYIAFSGEFFVRRLKYPHRGDSDSPEDKPTHPPDDIGGGPPNKDPPTDPAYYELVIDNDSGTYRPNAEKLDQLRAFLRSNFPGLKIVTLDSQADADKMAKMKQEQRDRKEAEGDNIVFRQGSTGSSISSSDEEELDAMEAGDEHAGHHHHPTMHRIGREAQHHGQAKKEHLKDYRPRKGGPRQAAEEEQDAAGSRQGEDE</sequence>
<feature type="compositionally biased region" description="Basic and acidic residues" evidence="1">
    <location>
        <begin position="497"/>
        <end position="514"/>
    </location>
</feature>
<feature type="compositionally biased region" description="Basic residues" evidence="1">
    <location>
        <begin position="548"/>
        <end position="557"/>
    </location>
</feature>
<organism evidence="3 4">
    <name type="scientific">Cryomyces minteri</name>
    <dbReference type="NCBI Taxonomy" id="331657"/>
    <lineage>
        <taxon>Eukaryota</taxon>
        <taxon>Fungi</taxon>
        <taxon>Dikarya</taxon>
        <taxon>Ascomycota</taxon>
        <taxon>Pezizomycotina</taxon>
        <taxon>Dothideomycetes</taxon>
        <taxon>Dothideomycetes incertae sedis</taxon>
        <taxon>Cryomyces</taxon>
    </lineage>
</organism>